<comment type="caution">
    <text evidence="1">The sequence shown here is derived from an EMBL/GenBank/DDBJ whole genome shotgun (WGS) entry which is preliminary data.</text>
</comment>
<name>A0ABU6BGU8_9BACL</name>
<keyword evidence="2" id="KW-1185">Reference proteome</keyword>
<dbReference type="EMBL" id="JPYA02000002">
    <property type="protein sequence ID" value="MEB3751136.1"/>
    <property type="molecule type" value="Genomic_DNA"/>
</dbReference>
<reference evidence="1 2" key="1">
    <citation type="journal article" date="2014" name="Genome Announc.">
        <title>Draft Genome Sequence of Geobacillus icigianus Strain G1w1T Isolated from Hot Springs in the Valley of Geysers, Kamchatka (Russian Federation).</title>
        <authorList>
            <person name="Bryanskaya A.V."/>
            <person name="Rozanov A.S."/>
            <person name="Logacheva M.D."/>
            <person name="Kotenko A.V."/>
            <person name="Peltek S.E."/>
        </authorList>
    </citation>
    <scope>NUCLEOTIDE SEQUENCE [LARGE SCALE GENOMIC DNA]</scope>
    <source>
        <strain evidence="1 2">G1w1</strain>
    </source>
</reference>
<protein>
    <submittedName>
        <fullName evidence="1">Uncharacterized protein</fullName>
    </submittedName>
</protein>
<accession>A0ABU6BGU8</accession>
<dbReference type="Proteomes" id="UP000029267">
    <property type="component" value="Unassembled WGS sequence"/>
</dbReference>
<organism evidence="1 2">
    <name type="scientific">Geobacillus icigianus</name>
    <dbReference type="NCBI Taxonomy" id="1430331"/>
    <lineage>
        <taxon>Bacteria</taxon>
        <taxon>Bacillati</taxon>
        <taxon>Bacillota</taxon>
        <taxon>Bacilli</taxon>
        <taxon>Bacillales</taxon>
        <taxon>Anoxybacillaceae</taxon>
        <taxon>Geobacillus</taxon>
    </lineage>
</organism>
<gene>
    <name evidence="1" type="ORF">EP10_001977</name>
</gene>
<dbReference type="RefSeq" id="WP_033021726.1">
    <property type="nucleotide sequence ID" value="NZ_JPYA02000002.1"/>
</dbReference>
<proteinExistence type="predicted"/>
<evidence type="ECO:0000313" key="2">
    <source>
        <dbReference type="Proteomes" id="UP000029267"/>
    </source>
</evidence>
<evidence type="ECO:0000313" key="1">
    <source>
        <dbReference type="EMBL" id="MEB3751136.1"/>
    </source>
</evidence>
<sequence length="110" mass="13155">MGQLNIVYQFDIEQDLVYKAKGFIQLLDRMRECDRDLVQVVRDAMKDMQGKIADKTNKVIDQYQRQNEWQNEMYQCSMKTAALRYTNMINDMRGQNITLYYDVIVREIKG</sequence>